<keyword evidence="25" id="KW-0269">Exonuclease</keyword>
<dbReference type="InterPro" id="IPR010994">
    <property type="entry name" value="RuvA_2-like"/>
</dbReference>
<evidence type="ECO:0000256" key="20">
    <source>
        <dbReference type="ARBA" id="ARBA00045548"/>
    </source>
</evidence>
<evidence type="ECO:0000256" key="21">
    <source>
        <dbReference type="ARBA" id="ARBA00049244"/>
    </source>
</evidence>
<evidence type="ECO:0000256" key="16">
    <source>
        <dbReference type="ARBA" id="ARBA00035717"/>
    </source>
</evidence>
<evidence type="ECO:0000256" key="14">
    <source>
        <dbReference type="ARBA" id="ARBA00023053"/>
    </source>
</evidence>
<dbReference type="SMART" id="SM00481">
    <property type="entry name" value="POLIIIAc"/>
    <property type="match status" value="1"/>
</dbReference>
<keyword evidence="15" id="KW-0234">DNA repair</keyword>
<dbReference type="Gene3D" id="3.30.210.10">
    <property type="entry name" value="DNA polymerase, thumb domain"/>
    <property type="match status" value="1"/>
</dbReference>
<name>A0ABV3K2J9_STRON</name>
<evidence type="ECO:0000313" key="26">
    <source>
        <dbReference type="Proteomes" id="UP001552594"/>
    </source>
</evidence>
<dbReference type="InterPro" id="IPR003583">
    <property type="entry name" value="Hlx-hairpin-Hlx_DNA-bd_motif"/>
</dbReference>
<dbReference type="SUPFAM" id="SSF89550">
    <property type="entry name" value="PHP domain-like"/>
    <property type="match status" value="1"/>
</dbReference>
<dbReference type="Gene3D" id="1.10.150.20">
    <property type="entry name" value="5' to 3' exonuclease, C-terminal subdomain"/>
    <property type="match status" value="1"/>
</dbReference>
<keyword evidence="10" id="KW-0235">DNA replication</keyword>
<dbReference type="Pfam" id="PF14791">
    <property type="entry name" value="DNA_pol_B_thumb"/>
    <property type="match status" value="1"/>
</dbReference>
<dbReference type="PANTHER" id="PTHR36928:SF1">
    <property type="entry name" value="PHOSPHATASE YCDX-RELATED"/>
    <property type="match status" value="1"/>
</dbReference>
<dbReference type="NCBIfam" id="NF006375">
    <property type="entry name" value="PRK08609.1"/>
    <property type="match status" value="1"/>
</dbReference>
<sequence length="575" mass="62886">MVRSNAEVAALLQEYADLLAITGGDAFKARAYEKAARAIDGFPTDVAGLDTKGLQEIPNVGKSIAEKIVEFLHTGQVSIVEEARAEIPAGVRELITIPGLGPRKALILHQELGISSVAELLDALDDERLRDLKGFGEKTEANIRHGIALLQQAGGRILLGAAMEAAEQVIAALSEVTGCRRCTYAGSLRRMRETIGDIDILVAAEHSAPFMEAFAALPNTAEVIVQGEKKTSIRTTKGLQVDLRVLPPAAWGAGLLYFTGSKAHNIRIRELAVRHKLKLSEYGLFHTETGRNLASRTEESVYARLGLPWIPPTLREDRGEVAAALRNALPELVTEADIRGDLHTHTDLTDGVASLADMVDAAAARGYTYYAVTDHAPDMAMQQMTDAKMLAQREQLRQLNGKYRKLHLLHGTELNIGPDGEVDWPAEFLAGFDLCVASVHSHFNQSRDQLTKRLVRACENPHVKIIGHPTTRLIGKRPGIDADFDAVFAACARTGTALEINAHPERLDLNDEDILRAKRHGVKFAVNTDAHATTHLPYMRYGVGTAQRGWLTKDDVINAWPLPRLRRFLAQGRSA</sequence>
<evidence type="ECO:0000256" key="9">
    <source>
        <dbReference type="ARBA" id="ARBA00022695"/>
    </source>
</evidence>
<evidence type="ECO:0000256" key="1">
    <source>
        <dbReference type="ARBA" id="ARBA00001946"/>
    </source>
</evidence>
<dbReference type="Proteomes" id="UP001552594">
    <property type="component" value="Unassembled WGS sequence"/>
</dbReference>
<evidence type="ECO:0000256" key="2">
    <source>
        <dbReference type="ARBA" id="ARBA00004496"/>
    </source>
</evidence>
<evidence type="ECO:0000256" key="12">
    <source>
        <dbReference type="ARBA" id="ARBA00022843"/>
    </source>
</evidence>
<comment type="caution">
    <text evidence="25">The sequence shown here is derived from an EMBL/GenBank/DDBJ whole genome shotgun (WGS) entry which is preliminary data.</text>
</comment>
<dbReference type="PRINTS" id="PR00870">
    <property type="entry name" value="DNAPOLXBETA"/>
</dbReference>
<evidence type="ECO:0000256" key="4">
    <source>
        <dbReference type="ARBA" id="ARBA00012720"/>
    </source>
</evidence>
<evidence type="ECO:0000259" key="22">
    <source>
        <dbReference type="SMART" id="SM00278"/>
    </source>
</evidence>
<keyword evidence="25" id="KW-0540">Nuclease</keyword>
<keyword evidence="26" id="KW-1185">Reference proteome</keyword>
<keyword evidence="11" id="KW-0227">DNA damage</keyword>
<organism evidence="25 26">
    <name type="scientific">Streptomyces orinoci</name>
    <name type="common">Streptoverticillium orinoci</name>
    <dbReference type="NCBI Taxonomy" id="67339"/>
    <lineage>
        <taxon>Bacteria</taxon>
        <taxon>Bacillati</taxon>
        <taxon>Actinomycetota</taxon>
        <taxon>Actinomycetes</taxon>
        <taxon>Kitasatosporales</taxon>
        <taxon>Streptomycetaceae</taxon>
        <taxon>Streptomyces</taxon>
    </lineage>
</organism>
<evidence type="ECO:0000256" key="10">
    <source>
        <dbReference type="ARBA" id="ARBA00022705"/>
    </source>
</evidence>
<dbReference type="InterPro" id="IPR029398">
    <property type="entry name" value="PolB_thumb"/>
</dbReference>
<accession>A0ABV3K2J9</accession>
<dbReference type="SUPFAM" id="SSF47802">
    <property type="entry name" value="DNA polymerase beta, N-terminal domain-like"/>
    <property type="match status" value="1"/>
</dbReference>
<feature type="domain" description="Helix-hairpin-helix DNA-binding motif class 1" evidence="22">
    <location>
        <begin position="127"/>
        <end position="146"/>
    </location>
</feature>
<dbReference type="Pfam" id="PF14716">
    <property type="entry name" value="HHH_8"/>
    <property type="match status" value="1"/>
</dbReference>
<comment type="catalytic activity">
    <reaction evidence="18">
        <text>2'-deoxyribonucleotide-(2'-deoxyribose 5'-phosphate)-2'-deoxyribonucleotide-DNA = a 3'-end 2'-deoxyribonucleotide-(2,3-dehydro-2,3-deoxyribose 5'-phosphate)-DNA + a 5'-end 5'-phospho-2'-deoxyribonucleoside-DNA + H(+)</text>
        <dbReference type="Rhea" id="RHEA:66592"/>
        <dbReference type="Rhea" id="RHEA-COMP:13180"/>
        <dbReference type="Rhea" id="RHEA-COMP:16897"/>
        <dbReference type="Rhea" id="RHEA-COMP:17067"/>
        <dbReference type="ChEBI" id="CHEBI:15378"/>
        <dbReference type="ChEBI" id="CHEBI:136412"/>
        <dbReference type="ChEBI" id="CHEBI:157695"/>
        <dbReference type="ChEBI" id="CHEBI:167181"/>
        <dbReference type="EC" id="4.2.99.18"/>
    </reaction>
</comment>
<dbReference type="CDD" id="cd00141">
    <property type="entry name" value="NT_POLXc"/>
    <property type="match status" value="1"/>
</dbReference>
<evidence type="ECO:0000256" key="5">
    <source>
        <dbReference type="ARBA" id="ARBA00020020"/>
    </source>
</evidence>
<dbReference type="PANTHER" id="PTHR36928">
    <property type="entry name" value="PHOSPHATASE YCDX-RELATED"/>
    <property type="match status" value="1"/>
</dbReference>
<protein>
    <recommendedName>
        <fullName evidence="5">DNA polymerase beta</fullName>
        <ecNumber evidence="3">2.7.7.7</ecNumber>
        <ecNumber evidence="4">4.2.99.18</ecNumber>
    </recommendedName>
    <alternativeName>
        <fullName evidence="16">5'-deoxyribose-phosphate lyase</fullName>
    </alternativeName>
    <alternativeName>
        <fullName evidence="17">AP lyase</fullName>
    </alternativeName>
</protein>
<dbReference type="SUPFAM" id="SSF47781">
    <property type="entry name" value="RuvA domain 2-like"/>
    <property type="match status" value="1"/>
</dbReference>
<dbReference type="InterPro" id="IPR004013">
    <property type="entry name" value="PHP_dom"/>
</dbReference>
<gene>
    <name evidence="25" type="primary">polX</name>
    <name evidence="25" type="ORF">AB0L16_16280</name>
</gene>
<keyword evidence="9" id="KW-0548">Nucleotidyltransferase</keyword>
<evidence type="ECO:0000256" key="17">
    <source>
        <dbReference type="ARBA" id="ARBA00035726"/>
    </source>
</evidence>
<evidence type="ECO:0000256" key="8">
    <source>
        <dbReference type="ARBA" id="ARBA00022679"/>
    </source>
</evidence>
<dbReference type="Pfam" id="PF02811">
    <property type="entry name" value="PHP"/>
    <property type="match status" value="1"/>
</dbReference>
<dbReference type="Pfam" id="PF14520">
    <property type="entry name" value="HHH_5"/>
    <property type="match status" value="1"/>
</dbReference>
<feature type="domain" description="Helix-hairpin-helix DNA-binding motif class 1" evidence="22">
    <location>
        <begin position="92"/>
        <end position="111"/>
    </location>
</feature>
<evidence type="ECO:0000256" key="19">
    <source>
        <dbReference type="ARBA" id="ARBA00044678"/>
    </source>
</evidence>
<evidence type="ECO:0000313" key="25">
    <source>
        <dbReference type="EMBL" id="MEV5508015.1"/>
    </source>
</evidence>
<dbReference type="EC" id="4.2.99.18" evidence="4"/>
<dbReference type="GO" id="GO:0004527">
    <property type="term" value="F:exonuclease activity"/>
    <property type="evidence" value="ECO:0007669"/>
    <property type="project" value="UniProtKB-KW"/>
</dbReference>
<dbReference type="EC" id="2.7.7.7" evidence="3"/>
<dbReference type="InterPro" id="IPR016195">
    <property type="entry name" value="Pol/histidinol_Pase-like"/>
</dbReference>
<dbReference type="SUPFAM" id="SSF81301">
    <property type="entry name" value="Nucleotidyltransferase"/>
    <property type="match status" value="1"/>
</dbReference>
<dbReference type="InterPro" id="IPR002054">
    <property type="entry name" value="DNA-dir_DNA_pol_X"/>
</dbReference>
<evidence type="ECO:0000256" key="13">
    <source>
        <dbReference type="ARBA" id="ARBA00022932"/>
    </source>
</evidence>
<evidence type="ECO:0000256" key="6">
    <source>
        <dbReference type="ARBA" id="ARBA00022481"/>
    </source>
</evidence>
<evidence type="ECO:0000256" key="18">
    <source>
        <dbReference type="ARBA" id="ARBA00044632"/>
    </source>
</evidence>
<keyword evidence="25" id="KW-0378">Hydrolase</keyword>
<dbReference type="InterPro" id="IPR003141">
    <property type="entry name" value="Pol/His_phosphatase_N"/>
</dbReference>
<keyword evidence="12" id="KW-0832">Ubl conjugation</keyword>
<keyword evidence="6" id="KW-0488">Methylation</keyword>
<evidence type="ECO:0000256" key="11">
    <source>
        <dbReference type="ARBA" id="ARBA00022763"/>
    </source>
</evidence>
<comment type="cofactor">
    <cofactor evidence="1">
        <name>Mg(2+)</name>
        <dbReference type="ChEBI" id="CHEBI:18420"/>
    </cofactor>
</comment>
<dbReference type="CDD" id="cd07436">
    <property type="entry name" value="PHP_PolX"/>
    <property type="match status" value="1"/>
</dbReference>
<comment type="subcellular location">
    <subcellularLocation>
        <location evidence="2">Cytoplasm</location>
    </subcellularLocation>
</comment>
<dbReference type="InterPro" id="IPR027421">
    <property type="entry name" value="DNA_pol_lamdba_lyase_dom_sf"/>
</dbReference>
<dbReference type="PIRSF" id="PIRSF005047">
    <property type="entry name" value="UCP005047_YshC"/>
    <property type="match status" value="1"/>
</dbReference>
<feature type="domain" description="Helix-hairpin-helix DNA-binding motif class 1" evidence="22">
    <location>
        <begin position="52"/>
        <end position="71"/>
    </location>
</feature>
<dbReference type="Gene3D" id="3.30.460.10">
    <property type="entry name" value="Beta Polymerase, domain 2"/>
    <property type="match status" value="1"/>
</dbReference>
<dbReference type="SMART" id="SM00278">
    <property type="entry name" value="HhH1"/>
    <property type="match status" value="3"/>
</dbReference>
<comment type="catalytic activity">
    <reaction evidence="19">
        <text>a 5'-end 2'-deoxyribose-2'-deoxyribonucleotide-DNA = (2E,4S)-4-hydroxypenten-2-al-5-phosphate + a 5'-end 5'-phospho-2'-deoxyribonucleoside-DNA + H(+)</text>
        <dbReference type="Rhea" id="RHEA:76255"/>
        <dbReference type="Rhea" id="RHEA-COMP:13180"/>
        <dbReference type="Rhea" id="RHEA-COMP:18657"/>
        <dbReference type="ChEBI" id="CHEBI:15378"/>
        <dbReference type="ChEBI" id="CHEBI:136412"/>
        <dbReference type="ChEBI" id="CHEBI:195194"/>
        <dbReference type="ChEBI" id="CHEBI:195195"/>
    </reaction>
</comment>
<comment type="function">
    <text evidence="20">Repair polymerase that plays a key role in base-excision repair. During this process, the damaged base is excised by specific DNA glycosylases, the DNA backbone is nicked at the abasic site by an apurinic/apyrimidic (AP) endonuclease, and POLB removes 5'-deoxyribose-phosphate from the preincised AP site acting as a 5'-deoxyribose-phosphate lyase (5'-dRP lyase); through its DNA polymerase activity, it adds one nucleotide to the 3' end of the arising single-nucleotide gap. Conducts 'gap-filling' DNA synthesis in a stepwise distributive fashion rather than in a processive fashion as for other DNA polymerases. It is also able to cleave sugar-phosphate bonds 3' to an intact AP site, acting as an AP lyase.</text>
</comment>
<dbReference type="Gene3D" id="3.20.20.140">
    <property type="entry name" value="Metal-dependent hydrolases"/>
    <property type="match status" value="1"/>
</dbReference>
<feature type="domain" description="Polymerase/histidinol phosphatase N-terminal" evidence="23">
    <location>
        <begin position="340"/>
        <end position="418"/>
    </location>
</feature>
<dbReference type="SMART" id="SM00483">
    <property type="entry name" value="POLXc"/>
    <property type="match status" value="1"/>
</dbReference>
<dbReference type="InterPro" id="IPR043519">
    <property type="entry name" value="NT_sf"/>
</dbReference>
<reference evidence="25 26" key="1">
    <citation type="submission" date="2024-06" db="EMBL/GenBank/DDBJ databases">
        <title>The Natural Products Discovery Center: Release of the First 8490 Sequenced Strains for Exploring Actinobacteria Biosynthetic Diversity.</title>
        <authorList>
            <person name="Kalkreuter E."/>
            <person name="Kautsar S.A."/>
            <person name="Yang D."/>
            <person name="Bader C.D."/>
            <person name="Teijaro C.N."/>
            <person name="Fluegel L."/>
            <person name="Davis C.M."/>
            <person name="Simpson J.R."/>
            <person name="Lauterbach L."/>
            <person name="Steele A.D."/>
            <person name="Gui C."/>
            <person name="Meng S."/>
            <person name="Li G."/>
            <person name="Viehrig K."/>
            <person name="Ye F."/>
            <person name="Su P."/>
            <person name="Kiefer A.F."/>
            <person name="Nichols A."/>
            <person name="Cepeda A.J."/>
            <person name="Yan W."/>
            <person name="Fan B."/>
            <person name="Jiang Y."/>
            <person name="Adhikari A."/>
            <person name="Zheng C.-J."/>
            <person name="Schuster L."/>
            <person name="Cowan T.M."/>
            <person name="Smanski M.J."/>
            <person name="Chevrette M.G."/>
            <person name="De Carvalho L.P.S."/>
            <person name="Shen B."/>
        </authorList>
    </citation>
    <scope>NUCLEOTIDE SEQUENCE [LARGE SCALE GENOMIC DNA]</scope>
    <source>
        <strain evidence="25 26">NPDC052347</strain>
    </source>
</reference>
<evidence type="ECO:0000259" key="24">
    <source>
        <dbReference type="SMART" id="SM00483"/>
    </source>
</evidence>
<dbReference type="InterPro" id="IPR050243">
    <property type="entry name" value="PHP_phosphatase"/>
</dbReference>
<evidence type="ECO:0000259" key="23">
    <source>
        <dbReference type="SMART" id="SM00481"/>
    </source>
</evidence>
<dbReference type="RefSeq" id="WP_109280629.1">
    <property type="nucleotide sequence ID" value="NZ_JBFAUK010000011.1"/>
</dbReference>
<dbReference type="InterPro" id="IPR022311">
    <property type="entry name" value="PolX-like"/>
</dbReference>
<keyword evidence="14" id="KW-0915">Sodium</keyword>
<dbReference type="Gene3D" id="1.10.150.110">
    <property type="entry name" value="DNA polymerase beta, N-terminal domain-like"/>
    <property type="match status" value="1"/>
</dbReference>
<evidence type="ECO:0000256" key="15">
    <source>
        <dbReference type="ARBA" id="ARBA00023204"/>
    </source>
</evidence>
<dbReference type="InterPro" id="IPR047967">
    <property type="entry name" value="PolX_PHP"/>
</dbReference>
<proteinExistence type="predicted"/>
<evidence type="ECO:0000256" key="7">
    <source>
        <dbReference type="ARBA" id="ARBA00022634"/>
    </source>
</evidence>
<dbReference type="InterPro" id="IPR010996">
    <property type="entry name" value="HHH_MUS81"/>
</dbReference>
<dbReference type="EMBL" id="JBFAUK010000011">
    <property type="protein sequence ID" value="MEV5508015.1"/>
    <property type="molecule type" value="Genomic_DNA"/>
</dbReference>
<keyword evidence="8" id="KW-0808">Transferase</keyword>
<comment type="catalytic activity">
    <reaction evidence="21">
        <text>DNA(n) + a 2'-deoxyribonucleoside 5'-triphosphate = DNA(n+1) + diphosphate</text>
        <dbReference type="Rhea" id="RHEA:22508"/>
        <dbReference type="Rhea" id="RHEA-COMP:17339"/>
        <dbReference type="Rhea" id="RHEA-COMP:17340"/>
        <dbReference type="ChEBI" id="CHEBI:33019"/>
        <dbReference type="ChEBI" id="CHEBI:61560"/>
        <dbReference type="ChEBI" id="CHEBI:173112"/>
        <dbReference type="EC" id="2.7.7.7"/>
    </reaction>
</comment>
<feature type="domain" description="DNA-directed DNA polymerase X" evidence="24">
    <location>
        <begin position="3"/>
        <end position="316"/>
    </location>
</feature>
<keyword evidence="7" id="KW-0237">DNA synthesis</keyword>
<evidence type="ECO:0000256" key="3">
    <source>
        <dbReference type="ARBA" id="ARBA00012417"/>
    </source>
</evidence>
<dbReference type="InterPro" id="IPR037160">
    <property type="entry name" value="DNA_Pol_thumb_sf"/>
</dbReference>
<keyword evidence="13" id="KW-0239">DNA-directed DNA polymerase</keyword>
<dbReference type="InterPro" id="IPR002008">
    <property type="entry name" value="DNA_pol_X_beta-like"/>
</dbReference>